<comment type="caution">
    <text evidence="1">The sequence shown here is derived from an EMBL/GenBank/DDBJ whole genome shotgun (WGS) entry which is preliminary data.</text>
</comment>
<reference evidence="1 2" key="1">
    <citation type="submission" date="2018-10" db="EMBL/GenBank/DDBJ databases">
        <title>Falsibacillus sp. genome draft.</title>
        <authorList>
            <person name="Shi S."/>
        </authorList>
    </citation>
    <scope>NUCLEOTIDE SEQUENCE [LARGE SCALE GENOMIC DNA]</scope>
    <source>
        <strain evidence="1 2">GY 10110</strain>
    </source>
</reference>
<gene>
    <name evidence="1" type="ORF">D9X91_19940</name>
</gene>
<dbReference type="AlphaFoldDB" id="A0A3L7JLW5"/>
<dbReference type="EMBL" id="RCVZ01000020">
    <property type="protein sequence ID" value="RLQ91726.1"/>
    <property type="molecule type" value="Genomic_DNA"/>
</dbReference>
<organism evidence="1 2">
    <name type="scientific">Falsibacillus albus</name>
    <dbReference type="NCBI Taxonomy" id="2478915"/>
    <lineage>
        <taxon>Bacteria</taxon>
        <taxon>Bacillati</taxon>
        <taxon>Bacillota</taxon>
        <taxon>Bacilli</taxon>
        <taxon>Bacillales</taxon>
        <taxon>Bacillaceae</taxon>
        <taxon>Falsibacillus</taxon>
    </lineage>
</organism>
<evidence type="ECO:0000313" key="2">
    <source>
        <dbReference type="Proteomes" id="UP000276770"/>
    </source>
</evidence>
<keyword evidence="2" id="KW-1185">Reference proteome</keyword>
<proteinExistence type="predicted"/>
<dbReference type="Pfam" id="PF10730">
    <property type="entry name" value="DUF2521"/>
    <property type="match status" value="1"/>
</dbReference>
<dbReference type="Proteomes" id="UP000276770">
    <property type="component" value="Unassembled WGS sequence"/>
</dbReference>
<dbReference type="OrthoDB" id="2915109at2"/>
<accession>A0A3L7JLW5</accession>
<dbReference type="InterPro" id="IPR019667">
    <property type="entry name" value="Uncharacterised_YbaK"/>
</dbReference>
<protein>
    <submittedName>
        <fullName evidence="1">DUF2521 family protein</fullName>
    </submittedName>
</protein>
<name>A0A3L7JLW5_9BACI</name>
<sequence length="148" mass="17626">MNVITTFTTKKREKQIKSERKLLKELSIQMLKKSVQQHFDAIRVQGGVFLQQGLEEGCYDVAIEAFLLGAQFSRFAPLGESSEKIQQRCEKEMKHLIDTLYNFWLYWGKLGDEVIFNDSLYFLCESFIEYWWSEGFTRGERRRKLRLH</sequence>
<evidence type="ECO:0000313" key="1">
    <source>
        <dbReference type="EMBL" id="RLQ91726.1"/>
    </source>
</evidence>
<dbReference type="RefSeq" id="WP_121682415.1">
    <property type="nucleotide sequence ID" value="NZ_RCVZ01000020.1"/>
</dbReference>